<feature type="chain" id="PRO_5006602065" description="BACON domain-containing protein" evidence="2">
    <location>
        <begin position="22"/>
        <end position="207"/>
    </location>
</feature>
<dbReference type="PROSITE" id="PS51257">
    <property type="entry name" value="PROKAR_LIPOPROTEIN"/>
    <property type="match status" value="1"/>
</dbReference>
<protein>
    <recommendedName>
        <fullName evidence="3">BACON domain-containing protein</fullName>
    </recommendedName>
</protein>
<evidence type="ECO:0000313" key="5">
    <source>
        <dbReference type="Proteomes" id="UP000056252"/>
    </source>
</evidence>
<feature type="signal peptide" evidence="2">
    <location>
        <begin position="1"/>
        <end position="21"/>
    </location>
</feature>
<accession>A0A0S2KN41</accession>
<keyword evidence="5" id="KW-1185">Reference proteome</keyword>
<evidence type="ECO:0000256" key="2">
    <source>
        <dbReference type="SAM" id="SignalP"/>
    </source>
</evidence>
<dbReference type="AlphaFoldDB" id="A0A0S2KN41"/>
<feature type="domain" description="BACON" evidence="3">
    <location>
        <begin position="63"/>
        <end position="112"/>
    </location>
</feature>
<feature type="domain" description="BACON" evidence="3">
    <location>
        <begin position="148"/>
        <end position="192"/>
    </location>
</feature>
<feature type="compositionally biased region" description="Polar residues" evidence="1">
    <location>
        <begin position="196"/>
        <end position="207"/>
    </location>
</feature>
<dbReference type="Gene3D" id="2.60.40.10">
    <property type="entry name" value="Immunoglobulins"/>
    <property type="match status" value="2"/>
</dbReference>
<sequence>MEKIVNIWLLAMALFVAGACSDDKLVGTGKITKTIMIDNASVNFTDAPGTGRVKVTAAQGITKVESTSDWCTATIEGNAVVVKVTQNMALTGRAAQLTIWSADDTQQVTVQQLGLPDLYSRGKSRYTVNSKDTVLTFPLISPAGYPITATTDGAWLQASAANGVATITVTTNVETALRRGKVTFTSGPRGDKLEASVSQKGSTATVQ</sequence>
<dbReference type="STRING" id="76123.AS203_11640"/>
<dbReference type="InterPro" id="IPR024361">
    <property type="entry name" value="BACON"/>
</dbReference>
<evidence type="ECO:0000256" key="1">
    <source>
        <dbReference type="SAM" id="MobiDB-lite"/>
    </source>
</evidence>
<evidence type="ECO:0000313" key="4">
    <source>
        <dbReference type="EMBL" id="ALO49653.1"/>
    </source>
</evidence>
<dbReference type="RefSeq" id="WP_025064970.1">
    <property type="nucleotide sequence ID" value="NZ_CP013195.1"/>
</dbReference>
<dbReference type="EMBL" id="CP013195">
    <property type="protein sequence ID" value="ALO49653.1"/>
    <property type="molecule type" value="Genomic_DNA"/>
</dbReference>
<dbReference type="KEGG" id="peo:AS203_11640"/>
<dbReference type="CDD" id="cd14948">
    <property type="entry name" value="BACON"/>
    <property type="match status" value="1"/>
</dbReference>
<evidence type="ECO:0000259" key="3">
    <source>
        <dbReference type="Pfam" id="PF13004"/>
    </source>
</evidence>
<keyword evidence="2" id="KW-0732">Signal</keyword>
<proteinExistence type="predicted"/>
<dbReference type="InterPro" id="IPR013783">
    <property type="entry name" value="Ig-like_fold"/>
</dbReference>
<name>A0A0S2KN41_9BACT</name>
<dbReference type="OrthoDB" id="1066137at2"/>
<dbReference type="Proteomes" id="UP000056252">
    <property type="component" value="Chromosome"/>
</dbReference>
<dbReference type="Pfam" id="PF13004">
    <property type="entry name" value="BACON"/>
    <property type="match status" value="2"/>
</dbReference>
<feature type="region of interest" description="Disordered" evidence="1">
    <location>
        <begin position="184"/>
        <end position="207"/>
    </location>
</feature>
<reference evidence="5" key="1">
    <citation type="submission" date="2015-11" db="EMBL/GenBank/DDBJ databases">
        <authorList>
            <person name="Holder M.E."/>
            <person name="Ajami N.J."/>
            <person name="Petrosino J.F."/>
        </authorList>
    </citation>
    <scope>NUCLEOTIDE SEQUENCE [LARGE SCALE GENOMIC DNA]</scope>
    <source>
        <strain evidence="5">F0113</strain>
    </source>
</reference>
<organism evidence="4 5">
    <name type="scientific">Hoylesella enoeca</name>
    <dbReference type="NCBI Taxonomy" id="76123"/>
    <lineage>
        <taxon>Bacteria</taxon>
        <taxon>Pseudomonadati</taxon>
        <taxon>Bacteroidota</taxon>
        <taxon>Bacteroidia</taxon>
        <taxon>Bacteroidales</taxon>
        <taxon>Prevotellaceae</taxon>
        <taxon>Hoylesella</taxon>
    </lineage>
</organism>
<gene>
    <name evidence="4" type="ORF">AS203_11640</name>
</gene>